<dbReference type="EMBL" id="WUAV01000005">
    <property type="protein sequence ID" value="KAF1755181.1"/>
    <property type="molecule type" value="Genomic_DNA"/>
</dbReference>
<sequence>MDFVRINLVWKLNNTTKLLALCALFLLSLDAKPITMEITLSGPDDKCSKYTKRGNDFLVITHARIFQIKDEDWNIGELQIHGNIECHGKQTNATNYDFDCDGKTTEDYDGLNIMFSVTTRKQMLSGPIDYRYTESSMQLIKNGYLNPANLNKQKFHHDQHIHIKTVTITGLAKEGDRFSPSMIDCHDKFPQKLIADHGLYMYEGAGKYDNILQRMYFEPDSTGEYIVVTDTKLS</sequence>
<dbReference type="GeneID" id="9813616"/>
<accession>A0A6A5GKR8</accession>
<proteinExistence type="predicted"/>
<name>A0A6A5GKR8_CAERE</name>
<dbReference type="Proteomes" id="UP000483820">
    <property type="component" value="Chromosome V"/>
</dbReference>
<evidence type="ECO:0000313" key="2">
    <source>
        <dbReference type="Proteomes" id="UP000483820"/>
    </source>
</evidence>
<comment type="caution">
    <text evidence="1">The sequence shown here is derived from an EMBL/GenBank/DDBJ whole genome shotgun (WGS) entry which is preliminary data.</text>
</comment>
<dbReference type="AlphaFoldDB" id="A0A6A5GKR8"/>
<evidence type="ECO:0000313" key="1">
    <source>
        <dbReference type="EMBL" id="KAF1755181.1"/>
    </source>
</evidence>
<dbReference type="CTD" id="9813616"/>
<dbReference type="KEGG" id="crq:GCK72_021750"/>
<organism evidence="1 2">
    <name type="scientific">Caenorhabditis remanei</name>
    <name type="common">Caenorhabditis vulgaris</name>
    <dbReference type="NCBI Taxonomy" id="31234"/>
    <lineage>
        <taxon>Eukaryota</taxon>
        <taxon>Metazoa</taxon>
        <taxon>Ecdysozoa</taxon>
        <taxon>Nematoda</taxon>
        <taxon>Chromadorea</taxon>
        <taxon>Rhabditida</taxon>
        <taxon>Rhabditina</taxon>
        <taxon>Rhabditomorpha</taxon>
        <taxon>Rhabditoidea</taxon>
        <taxon>Rhabditidae</taxon>
        <taxon>Peloderinae</taxon>
        <taxon>Caenorhabditis</taxon>
    </lineage>
</organism>
<dbReference type="RefSeq" id="XP_003088829.2">
    <property type="nucleotide sequence ID" value="XM_003088781.2"/>
</dbReference>
<reference evidence="1 2" key="1">
    <citation type="submission" date="2019-12" db="EMBL/GenBank/DDBJ databases">
        <title>Chromosome-level assembly of the Caenorhabditis remanei genome.</title>
        <authorList>
            <person name="Teterina A.A."/>
            <person name="Willis J.H."/>
            <person name="Phillips P.C."/>
        </authorList>
    </citation>
    <scope>NUCLEOTIDE SEQUENCE [LARGE SCALE GENOMIC DNA]</scope>
    <source>
        <strain evidence="1 2">PX506</strain>
        <tissue evidence="1">Whole organism</tissue>
    </source>
</reference>
<gene>
    <name evidence="1" type="ORF">GCK72_021750</name>
</gene>
<protein>
    <submittedName>
        <fullName evidence="1">Uncharacterized protein</fullName>
    </submittedName>
</protein>